<accession>A0ABD0XT38</accession>
<evidence type="ECO:0000313" key="3">
    <source>
        <dbReference type="Proteomes" id="UP001558652"/>
    </source>
</evidence>
<feature type="compositionally biased region" description="Polar residues" evidence="1">
    <location>
        <begin position="47"/>
        <end position="71"/>
    </location>
</feature>
<evidence type="ECO:0000256" key="1">
    <source>
        <dbReference type="SAM" id="MobiDB-lite"/>
    </source>
</evidence>
<proteinExistence type="predicted"/>
<protein>
    <submittedName>
        <fullName evidence="2">Uncharacterized protein</fullName>
    </submittedName>
</protein>
<dbReference type="EMBL" id="JBFDAA010000022">
    <property type="protein sequence ID" value="KAL1110336.1"/>
    <property type="molecule type" value="Genomic_DNA"/>
</dbReference>
<dbReference type="Proteomes" id="UP001558652">
    <property type="component" value="Unassembled WGS sequence"/>
</dbReference>
<reference evidence="2 3" key="1">
    <citation type="submission" date="2024-07" db="EMBL/GenBank/DDBJ databases">
        <title>Chromosome-level genome assembly of the water stick insect Ranatra chinensis (Heteroptera: Nepidae).</title>
        <authorList>
            <person name="Liu X."/>
        </authorList>
    </citation>
    <scope>NUCLEOTIDE SEQUENCE [LARGE SCALE GENOMIC DNA]</scope>
    <source>
        <strain evidence="2">Cailab_2021Rc</strain>
        <tissue evidence="2">Muscle</tissue>
    </source>
</reference>
<name>A0ABD0XT38_9HEMI</name>
<evidence type="ECO:0000313" key="2">
    <source>
        <dbReference type="EMBL" id="KAL1110336.1"/>
    </source>
</evidence>
<organism evidence="2 3">
    <name type="scientific">Ranatra chinensis</name>
    <dbReference type="NCBI Taxonomy" id="642074"/>
    <lineage>
        <taxon>Eukaryota</taxon>
        <taxon>Metazoa</taxon>
        <taxon>Ecdysozoa</taxon>
        <taxon>Arthropoda</taxon>
        <taxon>Hexapoda</taxon>
        <taxon>Insecta</taxon>
        <taxon>Pterygota</taxon>
        <taxon>Neoptera</taxon>
        <taxon>Paraneoptera</taxon>
        <taxon>Hemiptera</taxon>
        <taxon>Heteroptera</taxon>
        <taxon>Panheteroptera</taxon>
        <taxon>Nepomorpha</taxon>
        <taxon>Nepidae</taxon>
        <taxon>Ranatrinae</taxon>
        <taxon>Ranatra</taxon>
    </lineage>
</organism>
<sequence>MLSRKNKDLRTVKEGVVGKYVKKETPPEMPIINVWSTEPLKKPNKRIGQSSESNTTSPGQSSISQKFSNMRVSQSPTLLGHEGKYTPNTSMPAIAQRFASLSLASNEGNMGVSSPSLFNSSVPSNLISSVNHTYMGQYTGSQYNIDKTQVFYFLKSSKFFL</sequence>
<dbReference type="AlphaFoldDB" id="A0ABD0XT38"/>
<gene>
    <name evidence="2" type="ORF">AAG570_007869</name>
</gene>
<keyword evidence="3" id="KW-1185">Reference proteome</keyword>
<comment type="caution">
    <text evidence="2">The sequence shown here is derived from an EMBL/GenBank/DDBJ whole genome shotgun (WGS) entry which is preliminary data.</text>
</comment>
<feature type="region of interest" description="Disordered" evidence="1">
    <location>
        <begin position="36"/>
        <end position="71"/>
    </location>
</feature>